<dbReference type="Proteomes" id="UP001152484">
    <property type="component" value="Unassembled WGS sequence"/>
</dbReference>
<sequence length="125" mass="14188">MAPPINPLINMDPPLVVVYCQQHKICRVEGWNVRLVAVFVVLLRNLRCISSFAVRRQGKRGVQWAGGGQELWLAVSWSRWKRSLKLKIMRRIVAGWAGFCGTRGETFWPGFRRAGVAAYLHGKPS</sequence>
<gene>
    <name evidence="1" type="ORF">CEURO_LOCUS22310</name>
</gene>
<keyword evidence="2" id="KW-1185">Reference proteome</keyword>
<protein>
    <submittedName>
        <fullName evidence="1">Uncharacterized protein</fullName>
    </submittedName>
</protein>
<name>A0A9P1EN68_CUSEU</name>
<comment type="caution">
    <text evidence="1">The sequence shown here is derived from an EMBL/GenBank/DDBJ whole genome shotgun (WGS) entry which is preliminary data.</text>
</comment>
<reference evidence="1" key="1">
    <citation type="submission" date="2022-07" db="EMBL/GenBank/DDBJ databases">
        <authorList>
            <person name="Macas J."/>
            <person name="Novak P."/>
            <person name="Neumann P."/>
        </authorList>
    </citation>
    <scope>NUCLEOTIDE SEQUENCE</scope>
</reference>
<dbReference type="AlphaFoldDB" id="A0A9P1EN68"/>
<organism evidence="1 2">
    <name type="scientific">Cuscuta europaea</name>
    <name type="common">European dodder</name>
    <dbReference type="NCBI Taxonomy" id="41803"/>
    <lineage>
        <taxon>Eukaryota</taxon>
        <taxon>Viridiplantae</taxon>
        <taxon>Streptophyta</taxon>
        <taxon>Embryophyta</taxon>
        <taxon>Tracheophyta</taxon>
        <taxon>Spermatophyta</taxon>
        <taxon>Magnoliopsida</taxon>
        <taxon>eudicotyledons</taxon>
        <taxon>Gunneridae</taxon>
        <taxon>Pentapetalae</taxon>
        <taxon>asterids</taxon>
        <taxon>lamiids</taxon>
        <taxon>Solanales</taxon>
        <taxon>Convolvulaceae</taxon>
        <taxon>Cuscuteae</taxon>
        <taxon>Cuscuta</taxon>
        <taxon>Cuscuta subgen. Cuscuta</taxon>
    </lineage>
</organism>
<proteinExistence type="predicted"/>
<dbReference type="EMBL" id="CAMAPE010000080">
    <property type="protein sequence ID" value="CAH9119460.1"/>
    <property type="molecule type" value="Genomic_DNA"/>
</dbReference>
<evidence type="ECO:0000313" key="1">
    <source>
        <dbReference type="EMBL" id="CAH9119460.1"/>
    </source>
</evidence>
<evidence type="ECO:0000313" key="2">
    <source>
        <dbReference type="Proteomes" id="UP001152484"/>
    </source>
</evidence>
<accession>A0A9P1EN68</accession>